<accession>A0A183MX47</accession>
<organism evidence="1 2">
    <name type="scientific">Schistosoma margrebowiei</name>
    <dbReference type="NCBI Taxonomy" id="48269"/>
    <lineage>
        <taxon>Eukaryota</taxon>
        <taxon>Metazoa</taxon>
        <taxon>Spiralia</taxon>
        <taxon>Lophotrochozoa</taxon>
        <taxon>Platyhelminthes</taxon>
        <taxon>Trematoda</taxon>
        <taxon>Digenea</taxon>
        <taxon>Strigeidida</taxon>
        <taxon>Schistosomatoidea</taxon>
        <taxon>Schistosomatidae</taxon>
        <taxon>Schistosoma</taxon>
    </lineage>
</organism>
<evidence type="ECO:0000313" key="2">
    <source>
        <dbReference type="Proteomes" id="UP000277204"/>
    </source>
</evidence>
<keyword evidence="2" id="KW-1185">Reference proteome</keyword>
<dbReference type="AlphaFoldDB" id="A0A183MX47"/>
<sequence length="305" mass="34628">MIICLSCSHGKSESLQRHPNPVHTQGYADNSLRSYSAFHEDWRKFGQCLSGGKFHAFNSCKFRNSKCFKCDDIGYIQSVYNTNVHVIATNIKSCNSDSTESSIYNDDLSLSTITIDSEESKSSSELNQIQNTCETTVSNQSIYQNSRAIVPGMENMLNEPIYYQKPEAVMIDAKFSNDPLLCNDILSQFHENISVEPNPDVICITYPHNAFAPCEKLVQCKARILNELGFDYNSDDFISTVVHPYHKNTYNVYSNQCEKYVLNEATLFITWEYKDPTLFRGGGDSVEKSMVPIRDMNHFSTKPIC</sequence>
<protein>
    <submittedName>
        <fullName evidence="1">Uncharacterized protein</fullName>
    </submittedName>
</protein>
<reference evidence="1 2" key="1">
    <citation type="submission" date="2018-11" db="EMBL/GenBank/DDBJ databases">
        <authorList>
            <consortium name="Pathogen Informatics"/>
        </authorList>
    </citation>
    <scope>NUCLEOTIDE SEQUENCE [LARGE SCALE GENOMIC DNA]</scope>
    <source>
        <strain evidence="1 2">Zambia</strain>
    </source>
</reference>
<proteinExistence type="predicted"/>
<evidence type="ECO:0000313" key="1">
    <source>
        <dbReference type="EMBL" id="VDP36510.1"/>
    </source>
</evidence>
<dbReference type="EMBL" id="UZAI01018388">
    <property type="protein sequence ID" value="VDP36510.1"/>
    <property type="molecule type" value="Genomic_DNA"/>
</dbReference>
<name>A0A183MX47_9TREM</name>
<gene>
    <name evidence="1" type="ORF">SMRZ_LOCUS20622</name>
</gene>
<dbReference type="Proteomes" id="UP000277204">
    <property type="component" value="Unassembled WGS sequence"/>
</dbReference>